<protein>
    <recommendedName>
        <fullName evidence="4">Signal transduction histidine-protein kinase ArlS</fullName>
        <ecNumber evidence="3">2.7.13.3</ecNumber>
    </recommendedName>
</protein>
<keyword evidence="10" id="KW-0902">Two-component regulatory system</keyword>
<dbReference type="SMART" id="SM00388">
    <property type="entry name" value="HisKA"/>
    <property type="match status" value="1"/>
</dbReference>
<dbReference type="PROSITE" id="PS50885">
    <property type="entry name" value="HAMP"/>
    <property type="match status" value="1"/>
</dbReference>
<evidence type="ECO:0000256" key="10">
    <source>
        <dbReference type="ARBA" id="ARBA00023012"/>
    </source>
</evidence>
<dbReference type="CDD" id="cd06225">
    <property type="entry name" value="HAMP"/>
    <property type="match status" value="1"/>
</dbReference>
<sequence>MQKTEQKARKPHRIDWRLSLRTKWTLIVAGTMVLFFALFASVLYQSVSQILLSREQGTVQDTLAAVDQRLGSIKEEVTSLTVNPLLNPNIYNSSANDMPVPKQRSSFFSDSLIAKLSREDITVSVYDLKGGMKGLVFSTRSPEAPYTDNKTDGTRYVRSDGGLHLLATRQLHSELNNKHIGTAIVYNRMDAYNASMHRLLWQIVAIGALVFVLILAVSVFLMNKLIKPIRQMTETMTVVHDDPNTSVRVPALKGSDELSQLVGEFNGMLDTLQSYIKQQQRFVQDVSHELRTPVAVLEGHLQLLNRWGKDDPQVLAESLGASLQELDRMKHLIQEMLDLTRADNAATTYPDAVTVVLPVLNSVFNNTTMLHGDFQIEKDFDLPATTAIRMYRNHFEQVLIILVDNAIKYSQKRKEIHISAATDERTLSVIVQDFGRGIAKKDLPQIFNRFYRADEARSDTDVSGNGLGLSIAHRLVTEYGGDITVESVVGHGSLFRIDLPLFKGPLPPEEAAEAKEADNDDDDGLPPGIIKMS</sequence>
<evidence type="ECO:0000256" key="2">
    <source>
        <dbReference type="ARBA" id="ARBA00004141"/>
    </source>
</evidence>
<keyword evidence="8" id="KW-0418">Kinase</keyword>
<dbReference type="SUPFAM" id="SSF158472">
    <property type="entry name" value="HAMP domain-like"/>
    <property type="match status" value="1"/>
</dbReference>
<dbReference type="SUPFAM" id="SSF47384">
    <property type="entry name" value="Homodimeric domain of signal transducing histidine kinase"/>
    <property type="match status" value="1"/>
</dbReference>
<dbReference type="AlphaFoldDB" id="U4TMS3"/>
<proteinExistence type="predicted"/>
<dbReference type="SMART" id="SM00304">
    <property type="entry name" value="HAMP"/>
    <property type="match status" value="1"/>
</dbReference>
<comment type="catalytic activity">
    <reaction evidence="1">
        <text>ATP + protein L-histidine = ADP + protein N-phospho-L-histidine.</text>
        <dbReference type="EC" id="2.7.13.3"/>
    </reaction>
</comment>
<dbReference type="InterPro" id="IPR041610">
    <property type="entry name" value="ArlS_N"/>
</dbReference>
<evidence type="ECO:0000256" key="4">
    <source>
        <dbReference type="ARBA" id="ARBA00015735"/>
    </source>
</evidence>
<dbReference type="SUPFAM" id="SSF55874">
    <property type="entry name" value="ATPase domain of HSP90 chaperone/DNA topoisomerase II/histidine kinase"/>
    <property type="match status" value="1"/>
</dbReference>
<organism evidence="16 17">
    <name type="scientific">Schleiferilactobacillus shenzhenensis LY-73</name>
    <dbReference type="NCBI Taxonomy" id="1231336"/>
    <lineage>
        <taxon>Bacteria</taxon>
        <taxon>Bacillati</taxon>
        <taxon>Bacillota</taxon>
        <taxon>Bacilli</taxon>
        <taxon>Lactobacillales</taxon>
        <taxon>Lactobacillaceae</taxon>
        <taxon>Schleiferilactobacillus</taxon>
    </lineage>
</organism>
<dbReference type="InterPro" id="IPR050398">
    <property type="entry name" value="HssS/ArlS-like"/>
</dbReference>
<dbReference type="GO" id="GO:0000155">
    <property type="term" value="F:phosphorelay sensor kinase activity"/>
    <property type="evidence" value="ECO:0007669"/>
    <property type="project" value="InterPro"/>
</dbReference>
<dbReference type="eggNOG" id="COG5002">
    <property type="taxonomic scope" value="Bacteria"/>
</dbReference>
<dbReference type="EMBL" id="KI271586">
    <property type="protein sequence ID" value="ERL65514.1"/>
    <property type="molecule type" value="Genomic_DNA"/>
</dbReference>
<evidence type="ECO:0000256" key="3">
    <source>
        <dbReference type="ARBA" id="ARBA00012438"/>
    </source>
</evidence>
<feature type="domain" description="HAMP" evidence="15">
    <location>
        <begin position="223"/>
        <end position="277"/>
    </location>
</feature>
<evidence type="ECO:0000313" key="17">
    <source>
        <dbReference type="Proteomes" id="UP000030647"/>
    </source>
</evidence>
<evidence type="ECO:0000256" key="12">
    <source>
        <dbReference type="SAM" id="MobiDB-lite"/>
    </source>
</evidence>
<evidence type="ECO:0000256" key="7">
    <source>
        <dbReference type="ARBA" id="ARBA00022692"/>
    </source>
</evidence>
<feature type="domain" description="Histidine kinase" evidence="14">
    <location>
        <begin position="285"/>
        <end position="503"/>
    </location>
</feature>
<dbReference type="Pfam" id="PF00672">
    <property type="entry name" value="HAMP"/>
    <property type="match status" value="1"/>
</dbReference>
<feature type="transmembrane region" description="Helical" evidence="13">
    <location>
        <begin position="24"/>
        <end position="44"/>
    </location>
</feature>
<dbReference type="CDD" id="cd00082">
    <property type="entry name" value="HisKA"/>
    <property type="match status" value="1"/>
</dbReference>
<evidence type="ECO:0000259" key="15">
    <source>
        <dbReference type="PROSITE" id="PS50885"/>
    </source>
</evidence>
<dbReference type="Pfam" id="PF02518">
    <property type="entry name" value="HATPase_c"/>
    <property type="match status" value="1"/>
</dbReference>
<dbReference type="FunFam" id="1.10.287.130:FF:000001">
    <property type="entry name" value="Two-component sensor histidine kinase"/>
    <property type="match status" value="1"/>
</dbReference>
<gene>
    <name evidence="16" type="ORF">L248_2587</name>
</gene>
<dbReference type="HOGENOM" id="CLU_000445_89_6_9"/>
<dbReference type="Gene3D" id="6.10.340.10">
    <property type="match status" value="1"/>
</dbReference>
<dbReference type="InterPro" id="IPR004358">
    <property type="entry name" value="Sig_transdc_His_kin-like_C"/>
</dbReference>
<dbReference type="PANTHER" id="PTHR45528">
    <property type="entry name" value="SENSOR HISTIDINE KINASE CPXA"/>
    <property type="match status" value="1"/>
</dbReference>
<evidence type="ECO:0000256" key="11">
    <source>
        <dbReference type="ARBA" id="ARBA00023136"/>
    </source>
</evidence>
<name>U4TMS3_9LACO</name>
<dbReference type="Gene3D" id="3.30.565.10">
    <property type="entry name" value="Histidine kinase-like ATPase, C-terminal domain"/>
    <property type="match status" value="1"/>
</dbReference>
<dbReference type="PANTHER" id="PTHR45528:SF12">
    <property type="entry name" value="SENSOR HISTIDINE KINASE ARSS"/>
    <property type="match status" value="1"/>
</dbReference>
<evidence type="ECO:0000256" key="13">
    <source>
        <dbReference type="SAM" id="Phobius"/>
    </source>
</evidence>
<accession>U4TMS3</accession>
<dbReference type="InterPro" id="IPR003660">
    <property type="entry name" value="HAMP_dom"/>
</dbReference>
<feature type="region of interest" description="Disordered" evidence="12">
    <location>
        <begin position="508"/>
        <end position="533"/>
    </location>
</feature>
<dbReference type="STRING" id="1231336.L248_2587"/>
<dbReference type="PRINTS" id="PR00344">
    <property type="entry name" value="BCTRLSENSOR"/>
</dbReference>
<dbReference type="InterPro" id="IPR003594">
    <property type="entry name" value="HATPase_dom"/>
</dbReference>
<keyword evidence="5" id="KW-0597">Phosphoprotein</keyword>
<dbReference type="SMART" id="SM00387">
    <property type="entry name" value="HATPase_c"/>
    <property type="match status" value="1"/>
</dbReference>
<dbReference type="InterPro" id="IPR036890">
    <property type="entry name" value="HATPase_C_sf"/>
</dbReference>
<comment type="subcellular location">
    <subcellularLocation>
        <location evidence="2">Membrane</location>
        <topology evidence="2">Multi-pass membrane protein</topology>
    </subcellularLocation>
</comment>
<evidence type="ECO:0000313" key="16">
    <source>
        <dbReference type="EMBL" id="ERL65514.1"/>
    </source>
</evidence>
<dbReference type="FunFam" id="3.30.565.10:FF:000006">
    <property type="entry name" value="Sensor histidine kinase WalK"/>
    <property type="match status" value="1"/>
</dbReference>
<evidence type="ECO:0000256" key="5">
    <source>
        <dbReference type="ARBA" id="ARBA00022553"/>
    </source>
</evidence>
<keyword evidence="11 13" id="KW-0472">Membrane</keyword>
<dbReference type="GO" id="GO:0016020">
    <property type="term" value="C:membrane"/>
    <property type="evidence" value="ECO:0007669"/>
    <property type="project" value="UniProtKB-SubCell"/>
</dbReference>
<dbReference type="InterPro" id="IPR005467">
    <property type="entry name" value="His_kinase_dom"/>
</dbReference>
<dbReference type="EC" id="2.7.13.3" evidence="3"/>
<evidence type="ECO:0000256" key="6">
    <source>
        <dbReference type="ARBA" id="ARBA00022679"/>
    </source>
</evidence>
<dbReference type="PROSITE" id="PS50109">
    <property type="entry name" value="HIS_KIN"/>
    <property type="match status" value="1"/>
</dbReference>
<evidence type="ECO:0000259" key="14">
    <source>
        <dbReference type="PROSITE" id="PS50109"/>
    </source>
</evidence>
<keyword evidence="9 13" id="KW-1133">Transmembrane helix</keyword>
<reference evidence="17" key="1">
    <citation type="journal article" date="2013" name="Genome Announc.">
        <title>Whole-Genome Sequencing of Lactobacillus shenzhenensis Strain LY-73T.</title>
        <authorList>
            <person name="Lin Z."/>
            <person name="Liu Z."/>
            <person name="Yang R."/>
            <person name="Zou Y."/>
            <person name="Wan D."/>
            <person name="Chen J."/>
            <person name="Guo M."/>
            <person name="Zhao J."/>
            <person name="Fang C."/>
            <person name="Yang R."/>
            <person name="Liu F."/>
        </authorList>
    </citation>
    <scope>NUCLEOTIDE SEQUENCE [LARGE SCALE GENOMIC DNA]</scope>
    <source>
        <strain evidence="17">LY-73</strain>
    </source>
</reference>
<dbReference type="Pfam" id="PF18719">
    <property type="entry name" value="ArlS_N"/>
    <property type="match status" value="1"/>
</dbReference>
<dbReference type="InterPro" id="IPR003661">
    <property type="entry name" value="HisK_dim/P_dom"/>
</dbReference>
<evidence type="ECO:0000256" key="1">
    <source>
        <dbReference type="ARBA" id="ARBA00000085"/>
    </source>
</evidence>
<dbReference type="Proteomes" id="UP000030647">
    <property type="component" value="Unassembled WGS sequence"/>
</dbReference>
<dbReference type="Pfam" id="PF00512">
    <property type="entry name" value="HisKA"/>
    <property type="match status" value="1"/>
</dbReference>
<keyword evidence="7 13" id="KW-0812">Transmembrane</keyword>
<dbReference type="InterPro" id="IPR036097">
    <property type="entry name" value="HisK_dim/P_sf"/>
</dbReference>
<evidence type="ECO:0000256" key="8">
    <source>
        <dbReference type="ARBA" id="ARBA00022777"/>
    </source>
</evidence>
<keyword evidence="17" id="KW-1185">Reference proteome</keyword>
<feature type="transmembrane region" description="Helical" evidence="13">
    <location>
        <begin position="199"/>
        <end position="222"/>
    </location>
</feature>
<keyword evidence="6" id="KW-0808">Transferase</keyword>
<dbReference type="Gene3D" id="1.10.287.130">
    <property type="match status" value="1"/>
</dbReference>
<evidence type="ECO:0000256" key="9">
    <source>
        <dbReference type="ARBA" id="ARBA00022989"/>
    </source>
</evidence>